<name>A0A1N7CQD7_9RHOO</name>
<gene>
    <name evidence="1" type="ORF">SAMN05421829_12710</name>
</gene>
<dbReference type="RefSeq" id="WP_076604484.1">
    <property type="nucleotide sequence ID" value="NZ_FTMD01000027.1"/>
</dbReference>
<dbReference type="AlphaFoldDB" id="A0A1N7CQD7"/>
<sequence>MIVDRPESHFIFVVPLDHVEYRYNYINLRGEPLTNKQYLEHWGKWLVFGLREEVEELARKLDPFVEEKKIPAVKYDRKLITEFQLNRCVMCVYCHDETKDEVWEILAALGVKDKAWMYERETLEKWLPGGVNLEKWIQGRGLDHEQAERVRADARAKFTKMFADKNEIFTGVYQ</sequence>
<dbReference type="STRING" id="34027.SAMN05421829_12710"/>
<dbReference type="EMBL" id="FTMD01000027">
    <property type="protein sequence ID" value="SIR65813.1"/>
    <property type="molecule type" value="Genomic_DNA"/>
</dbReference>
<dbReference type="OrthoDB" id="5419993at2"/>
<keyword evidence="2" id="KW-1185">Reference proteome</keyword>
<evidence type="ECO:0000313" key="1">
    <source>
        <dbReference type="EMBL" id="SIR65813.1"/>
    </source>
</evidence>
<accession>A0A1N7CQD7</accession>
<organism evidence="1 2">
    <name type="scientific">Aromatoleum tolulyticum</name>
    <dbReference type="NCBI Taxonomy" id="34027"/>
    <lineage>
        <taxon>Bacteria</taxon>
        <taxon>Pseudomonadati</taxon>
        <taxon>Pseudomonadota</taxon>
        <taxon>Betaproteobacteria</taxon>
        <taxon>Rhodocyclales</taxon>
        <taxon>Rhodocyclaceae</taxon>
        <taxon>Aromatoleum</taxon>
    </lineage>
</organism>
<proteinExistence type="predicted"/>
<dbReference type="Proteomes" id="UP000186819">
    <property type="component" value="Unassembled WGS sequence"/>
</dbReference>
<reference evidence="2" key="1">
    <citation type="submission" date="2017-01" db="EMBL/GenBank/DDBJ databases">
        <authorList>
            <person name="Varghese N."/>
            <person name="Submissions S."/>
        </authorList>
    </citation>
    <scope>NUCLEOTIDE SEQUENCE [LARGE SCALE GENOMIC DNA]</scope>
    <source>
        <strain evidence="2">ATCC 51758</strain>
    </source>
</reference>
<protein>
    <submittedName>
        <fullName evidence="1">Uncharacterized protein</fullName>
    </submittedName>
</protein>
<evidence type="ECO:0000313" key="2">
    <source>
        <dbReference type="Proteomes" id="UP000186819"/>
    </source>
</evidence>